<feature type="zinc finger region" description="C3H1-type" evidence="1">
    <location>
        <begin position="194"/>
        <end position="223"/>
    </location>
</feature>
<feature type="non-terminal residue" evidence="4">
    <location>
        <position position="1"/>
    </location>
</feature>
<name>K0TM78_THAOC</name>
<evidence type="ECO:0000259" key="3">
    <source>
        <dbReference type="PROSITE" id="PS50103"/>
    </source>
</evidence>
<dbReference type="AlphaFoldDB" id="K0TM78"/>
<protein>
    <recommendedName>
        <fullName evidence="3">C3H1-type domain-containing protein</fullName>
    </recommendedName>
</protein>
<dbReference type="Proteomes" id="UP000266841">
    <property type="component" value="Unassembled WGS sequence"/>
</dbReference>
<comment type="caution">
    <text evidence="4">The sequence shown here is derived from an EMBL/GenBank/DDBJ whole genome shotgun (WGS) entry which is preliminary data.</text>
</comment>
<feature type="compositionally biased region" description="Basic and acidic residues" evidence="2">
    <location>
        <begin position="124"/>
        <end position="145"/>
    </location>
</feature>
<accession>K0TM78</accession>
<keyword evidence="1" id="KW-0863">Zinc-finger</keyword>
<dbReference type="PROSITE" id="PS50103">
    <property type="entry name" value="ZF_C3H1"/>
    <property type="match status" value="1"/>
</dbReference>
<dbReference type="OrthoDB" id="272303at2759"/>
<keyword evidence="5" id="KW-1185">Reference proteome</keyword>
<proteinExistence type="predicted"/>
<keyword evidence="1" id="KW-0479">Metal-binding</keyword>
<feature type="domain" description="C3H1-type" evidence="3">
    <location>
        <begin position="194"/>
        <end position="223"/>
    </location>
</feature>
<feature type="region of interest" description="Disordered" evidence="2">
    <location>
        <begin position="123"/>
        <end position="145"/>
    </location>
</feature>
<evidence type="ECO:0000313" key="5">
    <source>
        <dbReference type="Proteomes" id="UP000266841"/>
    </source>
</evidence>
<dbReference type="GO" id="GO:0008270">
    <property type="term" value="F:zinc ion binding"/>
    <property type="evidence" value="ECO:0007669"/>
    <property type="project" value="UniProtKB-KW"/>
</dbReference>
<reference evidence="4 5" key="1">
    <citation type="journal article" date="2012" name="Genome Biol.">
        <title>Genome and low-iron response of an oceanic diatom adapted to chronic iron limitation.</title>
        <authorList>
            <person name="Lommer M."/>
            <person name="Specht M."/>
            <person name="Roy A.S."/>
            <person name="Kraemer L."/>
            <person name="Andreson R."/>
            <person name="Gutowska M.A."/>
            <person name="Wolf J."/>
            <person name="Bergner S.V."/>
            <person name="Schilhabel M.B."/>
            <person name="Klostermeier U.C."/>
            <person name="Beiko R.G."/>
            <person name="Rosenstiel P."/>
            <person name="Hippler M."/>
            <person name="Laroche J."/>
        </authorList>
    </citation>
    <scope>NUCLEOTIDE SEQUENCE [LARGE SCALE GENOMIC DNA]</scope>
    <source>
        <strain evidence="4 5">CCMP1005</strain>
    </source>
</reference>
<organism evidence="4 5">
    <name type="scientific">Thalassiosira oceanica</name>
    <name type="common">Marine diatom</name>
    <dbReference type="NCBI Taxonomy" id="159749"/>
    <lineage>
        <taxon>Eukaryota</taxon>
        <taxon>Sar</taxon>
        <taxon>Stramenopiles</taxon>
        <taxon>Ochrophyta</taxon>
        <taxon>Bacillariophyta</taxon>
        <taxon>Coscinodiscophyceae</taxon>
        <taxon>Thalassiosirophycidae</taxon>
        <taxon>Thalassiosirales</taxon>
        <taxon>Thalassiosiraceae</taxon>
        <taxon>Thalassiosira</taxon>
    </lineage>
</organism>
<dbReference type="InterPro" id="IPR000571">
    <property type="entry name" value="Znf_CCCH"/>
</dbReference>
<evidence type="ECO:0000313" key="4">
    <source>
        <dbReference type="EMBL" id="EJK72472.1"/>
    </source>
</evidence>
<feature type="region of interest" description="Disordered" evidence="2">
    <location>
        <begin position="15"/>
        <end position="34"/>
    </location>
</feature>
<dbReference type="EMBL" id="AGNL01005770">
    <property type="protein sequence ID" value="EJK72472.1"/>
    <property type="molecule type" value="Genomic_DNA"/>
</dbReference>
<sequence length="237" mass="27751">QEITSQAKAAGQLAAVLDSQQSTPSSNGSIEAKEGPETIMLRQLRANGTNKLFLANEYLALVRRYPMKIRSVIFHIRRMCKELLEKYQLMEECVSCMSIQELEALLDRMQKYIENPDTFTFDQQKAKREKEAMSRKREEEGKRKRFEQRMMRKAKREGLPPEYYLKIGSEVPSVEMIVKLKSMPKEERLAAWKASHSQHCMNYHLEKEGCRRDRACAFLHVEARDKRRFDERDEVAG</sequence>
<gene>
    <name evidence="4" type="ORF">THAOC_05993</name>
</gene>
<keyword evidence="1" id="KW-0862">Zinc</keyword>
<feature type="compositionally biased region" description="Polar residues" evidence="2">
    <location>
        <begin position="18"/>
        <end position="29"/>
    </location>
</feature>
<evidence type="ECO:0000256" key="2">
    <source>
        <dbReference type="SAM" id="MobiDB-lite"/>
    </source>
</evidence>
<evidence type="ECO:0000256" key="1">
    <source>
        <dbReference type="PROSITE-ProRule" id="PRU00723"/>
    </source>
</evidence>